<reference evidence="3" key="1">
    <citation type="submission" date="2022-10" db="EMBL/GenBank/DDBJ databases">
        <title>Culturing micro-colonial fungi from biological soil crusts in the Mojave desert and describing Neophaeococcomyces mojavensis, and introducing the new genera and species Taxawa tesnikishii.</title>
        <authorList>
            <person name="Kurbessoian T."/>
            <person name="Stajich J.E."/>
        </authorList>
    </citation>
    <scope>NUCLEOTIDE SEQUENCE</scope>
    <source>
        <strain evidence="3">TK_41</strain>
    </source>
</reference>
<dbReference type="GO" id="GO:0046872">
    <property type="term" value="F:metal ion binding"/>
    <property type="evidence" value="ECO:0007669"/>
    <property type="project" value="InterPro"/>
</dbReference>
<dbReference type="InterPro" id="IPR036314">
    <property type="entry name" value="SOD_C_sf"/>
</dbReference>
<evidence type="ECO:0000259" key="2">
    <source>
        <dbReference type="Pfam" id="PF02777"/>
    </source>
</evidence>
<organism evidence="3 4">
    <name type="scientific">Cladophialophora chaetospira</name>
    <dbReference type="NCBI Taxonomy" id="386627"/>
    <lineage>
        <taxon>Eukaryota</taxon>
        <taxon>Fungi</taxon>
        <taxon>Dikarya</taxon>
        <taxon>Ascomycota</taxon>
        <taxon>Pezizomycotina</taxon>
        <taxon>Eurotiomycetes</taxon>
        <taxon>Chaetothyriomycetidae</taxon>
        <taxon>Chaetothyriales</taxon>
        <taxon>Herpotrichiellaceae</taxon>
        <taxon>Cladophialophora</taxon>
    </lineage>
</organism>
<protein>
    <recommendedName>
        <fullName evidence="2">Manganese/iron superoxide dismutase C-terminal domain-containing protein</fullName>
    </recommendedName>
</protein>
<evidence type="ECO:0000256" key="1">
    <source>
        <dbReference type="ARBA" id="ARBA00037226"/>
    </source>
</evidence>
<comment type="function">
    <text evidence="1">Component of the mitochondrial ribosome (mitoribosome), a dedicated translation machinery responsible for the synthesis of mitochondrial genome-encoded proteins, including at least some of the essential transmembrane subunits of the mitochondrial respiratory chain. The mitoribosomes are attached to the mitochondrial inner membrane and translation products are cotranslationally integrated into the membrane.</text>
</comment>
<dbReference type="PANTHER" id="PTHR43595:SF2">
    <property type="entry name" value="SMALL RIBOSOMAL SUBUNIT PROTEIN MS42"/>
    <property type="match status" value="1"/>
</dbReference>
<dbReference type="GO" id="GO:0004784">
    <property type="term" value="F:superoxide dismutase activity"/>
    <property type="evidence" value="ECO:0007669"/>
    <property type="project" value="InterPro"/>
</dbReference>
<evidence type="ECO:0000313" key="4">
    <source>
        <dbReference type="Proteomes" id="UP001172673"/>
    </source>
</evidence>
<dbReference type="GO" id="GO:0005737">
    <property type="term" value="C:cytoplasm"/>
    <property type="evidence" value="ECO:0007669"/>
    <property type="project" value="TreeGrafter"/>
</dbReference>
<dbReference type="Proteomes" id="UP001172673">
    <property type="component" value="Unassembled WGS sequence"/>
</dbReference>
<dbReference type="Pfam" id="PF02777">
    <property type="entry name" value="Sod_Fe_C"/>
    <property type="match status" value="2"/>
</dbReference>
<dbReference type="SUPFAM" id="SSF46609">
    <property type="entry name" value="Fe,Mn superoxide dismutase (SOD), N-terminal domain"/>
    <property type="match status" value="1"/>
</dbReference>
<dbReference type="InterPro" id="IPR019832">
    <property type="entry name" value="Mn/Fe_SOD_C"/>
</dbReference>
<feature type="domain" description="Manganese/iron superoxide dismutase C-terminal" evidence="2">
    <location>
        <begin position="265"/>
        <end position="306"/>
    </location>
</feature>
<name>A0AA38X1K2_9EURO</name>
<dbReference type="SUPFAM" id="SSF54719">
    <property type="entry name" value="Fe,Mn superoxide dismutase (SOD), C-terminal domain"/>
    <property type="match status" value="1"/>
</dbReference>
<gene>
    <name evidence="3" type="ORF">H2200_010487</name>
</gene>
<dbReference type="Gene3D" id="3.55.40.20">
    <property type="entry name" value="Iron/manganese superoxide dismutase, C-terminal domain"/>
    <property type="match status" value="1"/>
</dbReference>
<feature type="domain" description="Manganese/iron superoxide dismutase C-terminal" evidence="2">
    <location>
        <begin position="146"/>
        <end position="199"/>
    </location>
</feature>
<dbReference type="EMBL" id="JAPDRK010000017">
    <property type="protein sequence ID" value="KAJ9605097.1"/>
    <property type="molecule type" value="Genomic_DNA"/>
</dbReference>
<dbReference type="AlphaFoldDB" id="A0AA38X1K2"/>
<comment type="caution">
    <text evidence="3">The sequence shown here is derived from an EMBL/GenBank/DDBJ whole genome shotgun (WGS) entry which is preliminary data.</text>
</comment>
<proteinExistence type="predicted"/>
<dbReference type="InterPro" id="IPR036324">
    <property type="entry name" value="Mn/Fe_SOD_N_sf"/>
</dbReference>
<dbReference type="PANTHER" id="PTHR43595">
    <property type="entry name" value="37S RIBOSOMAL PROTEIN S26, MITOCHONDRIAL"/>
    <property type="match status" value="1"/>
</dbReference>
<keyword evidence="4" id="KW-1185">Reference proteome</keyword>
<evidence type="ECO:0000313" key="3">
    <source>
        <dbReference type="EMBL" id="KAJ9605097.1"/>
    </source>
</evidence>
<accession>A0AA38X1K2</accession>
<sequence>MITRPPTRPQSLLRAFVKQNPSKPSSVTLLPFQRRCKHSLKQWPNTNRFNFFATNGVPGFLSAETFKETYVQYCQHLANRLNDLTLGTVDESEGSFTLHAKYAHRSDKAELYNISAMLTFTQFFWEECLTEREEPEVRKPGILTSKCIQHTFGNVETLREEMLETADAMFGNGFVWLLKDRAKPDLRILATYNAGSPFKVAAPRRDDTDMATFGGGTSIADQLSGRSGMGPPSTIERDIATGSTRAGSFGDYSPNANRFHTGVLDMEPVLCLNVWQHQWIRDYGVLGKRAYLGAWWDRIDWAKAEQTVALYTQHDIFPRRGTPRSSALEAAYR</sequence>